<feature type="compositionally biased region" description="Acidic residues" evidence="18">
    <location>
        <begin position="1170"/>
        <end position="1184"/>
    </location>
</feature>
<dbReference type="Pfam" id="PF01985">
    <property type="entry name" value="CRS1_YhbY"/>
    <property type="match status" value="3"/>
</dbReference>
<evidence type="ECO:0000256" key="5">
    <source>
        <dbReference type="ARBA" id="ARBA00022528"/>
    </source>
</evidence>
<dbReference type="GO" id="GO:0071949">
    <property type="term" value="F:FAD binding"/>
    <property type="evidence" value="ECO:0007669"/>
    <property type="project" value="InterPro"/>
</dbReference>
<dbReference type="Pfam" id="PF01565">
    <property type="entry name" value="FAD_binding_4"/>
    <property type="match status" value="1"/>
</dbReference>
<dbReference type="EMBL" id="UZAU01000173">
    <property type="status" value="NOT_ANNOTATED_CDS"/>
    <property type="molecule type" value="Genomic_DNA"/>
</dbReference>
<accession>A0A803NT29</accession>
<dbReference type="InterPro" id="IPR035920">
    <property type="entry name" value="YhbY-like_sf"/>
</dbReference>
<dbReference type="Gene3D" id="3.30.43.10">
    <property type="entry name" value="Uridine Diphospho-n-acetylenolpyruvylglucosamine Reductase, domain 2"/>
    <property type="match status" value="1"/>
</dbReference>
<feature type="domain" description="FAD-binding PCMH-type" evidence="20">
    <location>
        <begin position="79"/>
        <end position="246"/>
    </location>
</feature>
<evidence type="ECO:0000259" key="20">
    <source>
        <dbReference type="PROSITE" id="PS51387"/>
    </source>
</evidence>
<evidence type="ECO:0000256" key="6">
    <source>
        <dbReference type="ARBA" id="ARBA00022630"/>
    </source>
</evidence>
<dbReference type="InterPro" id="IPR036318">
    <property type="entry name" value="FAD-bd_PCMH-like_sf"/>
</dbReference>
<dbReference type="InterPro" id="IPR015345">
    <property type="entry name" value="Cytokinin_DH_FAD/cytokin-bd"/>
</dbReference>
<keyword evidence="5" id="KW-0150">Chloroplast</keyword>
<dbReference type="Gramene" id="evm.model.02.1296">
    <property type="protein sequence ID" value="cds.evm.model.02.1296"/>
    <property type="gene ID" value="evm.TU.02.1296"/>
</dbReference>
<dbReference type="Gene3D" id="3.30.110.60">
    <property type="entry name" value="YhbY-like"/>
    <property type="match status" value="3"/>
</dbReference>
<dbReference type="GO" id="GO:0006397">
    <property type="term" value="P:mRNA processing"/>
    <property type="evidence" value="ECO:0007669"/>
    <property type="project" value="UniProtKB-KW"/>
</dbReference>
<dbReference type="SMART" id="SM01103">
    <property type="entry name" value="CRS1_YhbY"/>
    <property type="match status" value="3"/>
</dbReference>
<dbReference type="AlphaFoldDB" id="A0A803NT29"/>
<dbReference type="Gene3D" id="3.30.465.10">
    <property type="match status" value="2"/>
</dbReference>
<evidence type="ECO:0000256" key="8">
    <source>
        <dbReference type="ARBA" id="ARBA00022664"/>
    </source>
</evidence>
<keyword evidence="11 17" id="KW-0694">RNA-binding</keyword>
<dbReference type="PROSITE" id="PS51387">
    <property type="entry name" value="FAD_PCMH"/>
    <property type="match status" value="1"/>
</dbReference>
<evidence type="ECO:0000256" key="3">
    <source>
        <dbReference type="ARBA" id="ARBA00005466"/>
    </source>
</evidence>
<evidence type="ECO:0000256" key="13">
    <source>
        <dbReference type="ARBA" id="ARBA00023002"/>
    </source>
</evidence>
<evidence type="ECO:0000256" key="1">
    <source>
        <dbReference type="ARBA" id="ARBA00001974"/>
    </source>
</evidence>
<dbReference type="Proteomes" id="UP000596661">
    <property type="component" value="Chromosome 2"/>
</dbReference>
<dbReference type="InterPro" id="IPR006093">
    <property type="entry name" value="Oxy_OxRdtase_FAD_BS"/>
</dbReference>
<keyword evidence="15" id="KW-0687">Ribonucleoprotein</keyword>
<dbReference type="EnsemblPlants" id="evm.model.02.1296">
    <property type="protein sequence ID" value="cds.evm.model.02.1296"/>
    <property type="gene ID" value="evm.TU.02.1296"/>
</dbReference>
<keyword evidence="7" id="KW-0934">Plastid</keyword>
<keyword evidence="6" id="KW-0285">Flavoprotein</keyword>
<name>A0A803NT29_CANSA</name>
<evidence type="ECO:0000256" key="14">
    <source>
        <dbReference type="ARBA" id="ARBA00023187"/>
    </source>
</evidence>
<evidence type="ECO:0000256" key="17">
    <source>
        <dbReference type="PROSITE-ProRule" id="PRU00626"/>
    </source>
</evidence>
<dbReference type="GO" id="GO:0000373">
    <property type="term" value="P:Group II intron splicing"/>
    <property type="evidence" value="ECO:0007669"/>
    <property type="project" value="UniProtKB-ARBA"/>
</dbReference>
<keyword evidence="13" id="KW-0560">Oxidoreductase</keyword>
<feature type="domain" description="CRM" evidence="19">
    <location>
        <begin position="790"/>
        <end position="887"/>
    </location>
</feature>
<evidence type="ECO:0000313" key="21">
    <source>
        <dbReference type="EnsemblPlants" id="cds.evm.model.02.1296"/>
    </source>
</evidence>
<protein>
    <recommendedName>
        <fullName evidence="4">cytokinin dehydrogenase</fullName>
        <ecNumber evidence="4">1.5.99.12</ecNumber>
    </recommendedName>
</protein>
<dbReference type="SUPFAM" id="SSF55103">
    <property type="entry name" value="FAD-linked oxidases, C-terminal domain"/>
    <property type="match status" value="1"/>
</dbReference>
<dbReference type="PANTHER" id="PTHR31846">
    <property type="entry name" value="CRS1 / YHBY (CRM) DOMAIN-CONTAINING PROTEIN"/>
    <property type="match status" value="1"/>
</dbReference>
<evidence type="ECO:0000256" key="4">
    <source>
        <dbReference type="ARBA" id="ARBA00011928"/>
    </source>
</evidence>
<dbReference type="PROSITE" id="PS00862">
    <property type="entry name" value="OX2_COVAL_FAD"/>
    <property type="match status" value="1"/>
</dbReference>
<feature type="region of interest" description="Disordered" evidence="18">
    <location>
        <begin position="1148"/>
        <end position="1205"/>
    </location>
</feature>
<dbReference type="GO" id="GO:0009507">
    <property type="term" value="C:chloroplast"/>
    <property type="evidence" value="ECO:0007669"/>
    <property type="project" value="UniProtKB-SubCell"/>
</dbReference>
<keyword evidence="22" id="KW-1185">Reference proteome</keyword>
<evidence type="ECO:0000256" key="18">
    <source>
        <dbReference type="SAM" id="MobiDB-lite"/>
    </source>
</evidence>
<dbReference type="InterPro" id="IPR001890">
    <property type="entry name" value="RNA-binding_CRM"/>
</dbReference>
<dbReference type="InterPro" id="IPR016166">
    <property type="entry name" value="FAD-bd_PCMH"/>
</dbReference>
<dbReference type="EC" id="1.5.99.12" evidence="4"/>
<proteinExistence type="inferred from homology"/>
<sequence>MAAENVLIQTYAMFVFLISRLIFSFGNKSKPWISTTTTTNNKGPTTTPLFPNNNKENGYNLRNDSEALEMASSDYGNMVREIPAAVLDPSSINDIANLIKSSNNSSTPFRIAPRGQGHSIRGQAMAQNGVVINMTALKGHRNGTGIVVSGNRTASGSGYYYYADVGGEQLWIDVLHATLEHGLSPVSWTDYLYLTVGGTLSNAGISGKGEFVTCSAHKNSELFHAVLGGLGQFGVIVRARIVLEPAPKRVKWVRMLYTNFSEFAEDQERLIKMNDRKDKNALDYLEGSLLMNQGTPDNWRSSFFPPSDHPRIISKVTQNKIIYCLEIAKFYDDRSSQSIHKVVKGLTEGLRYEAGFMFEKDVSYVDFLDRVRSGELKLQSQGLWEVPHPWLNLFIPKSRIEEFNAAVFKDIVLKRNITTGPVLLYPMNRNKWDERMSAVIPEDEDVFYTVGFLHSSGFDDWDSFDEQNKEILKFCEDAGIEFTDDAYEIEPENQPSLSDSVNFARPSSVISAPWDHGKKPFKREAKPETEIPENGEGFNELKDDDVKKPSGIFEREFQYGNNGVERPSSIIQREFQATRDKVNRRRSSTVMAEKMLPEHELKRLRNVSLRMLERTKVGAAGITQALVDAIHEKWKLDEVVKLKFEEPLSSNMRRTHKILETKTGGLVIWRSGSSVVLYRGMNYNLRCVQSYTKQIKMYSHTLPYLEEGVTSDPIHDIQEKDSVKTKDSAKGLPEGDITDLNDLNQFLDELGPRFIDWLGREPLPVDADLLPAVVPNYKPPFRLLPHGVKLGLRNREMTAFRRIARTIPPHFALGRNRELQGLARAVVKLWERSAIAKIAIKRGVQNTCNERMAEELKTLTGGTVLSRNKDFIVFYRGNDFLPPVVTHALKERRKLRDLEQDKEEQARKMAPAFIELKSKVLSDQLVAGTLAESKAAIARWGKQPNNADIKEMIKESTLARRASILRHLEKRLSLAKGKLKIADKALAKVQKNLDPSELPDDLETLTDEERFLFRKMGLSMKPFLVLGRRGVYGGTVENMHLHWKYRELVKIFVRGKSVAQVKHIAISLEAESKGVLVSIDKTTKGIAIIVYRGKNYQSPLTFRPKNLLTRRQALAQSVELQRREALRHYISDLMERIELVKSEMVEETRNGNMTDAEDSLQKTEEFSLSSEEEETEDDEGDEPYLESYDCAADDDEDYYNEHEES</sequence>
<dbReference type="SUPFAM" id="SSF56176">
    <property type="entry name" value="FAD-binding/transporter-associated domain-like"/>
    <property type="match status" value="1"/>
</dbReference>
<evidence type="ECO:0000313" key="22">
    <source>
        <dbReference type="Proteomes" id="UP000596661"/>
    </source>
</evidence>
<feature type="compositionally biased region" description="Low complexity" evidence="18">
    <location>
        <begin position="35"/>
        <end position="48"/>
    </location>
</feature>
<keyword evidence="14" id="KW-0508">mRNA splicing</keyword>
<dbReference type="FunFam" id="3.30.110.60:FF:000002">
    <property type="entry name" value="CRS2-associated factor 1, chloroplastic"/>
    <property type="match status" value="2"/>
</dbReference>
<keyword evidence="10" id="KW-0274">FAD</keyword>
<dbReference type="InterPro" id="IPR016167">
    <property type="entry name" value="FAD-bd_PCMH_sub1"/>
</dbReference>
<keyword evidence="9" id="KW-0677">Repeat</keyword>
<evidence type="ECO:0000256" key="15">
    <source>
        <dbReference type="ARBA" id="ARBA00023274"/>
    </source>
</evidence>
<comment type="cofactor">
    <cofactor evidence="1">
        <name>FAD</name>
        <dbReference type="ChEBI" id="CHEBI:57692"/>
    </cofactor>
</comment>
<dbReference type="Gene3D" id="3.40.462.10">
    <property type="entry name" value="FAD-linked oxidases, C-terminal domain"/>
    <property type="match status" value="1"/>
</dbReference>
<feature type="domain" description="CRM" evidence="19">
    <location>
        <begin position="1003"/>
        <end position="1103"/>
    </location>
</feature>
<evidence type="ECO:0000256" key="2">
    <source>
        <dbReference type="ARBA" id="ARBA00004229"/>
    </source>
</evidence>
<comment type="catalytic activity">
    <reaction evidence="16">
        <text>N(6)-dimethylallyladenine + A + H2O = 3-methyl-2-butenal + adenine + AH2</text>
        <dbReference type="Rhea" id="RHEA:13625"/>
        <dbReference type="ChEBI" id="CHEBI:13193"/>
        <dbReference type="ChEBI" id="CHEBI:15377"/>
        <dbReference type="ChEBI" id="CHEBI:15825"/>
        <dbReference type="ChEBI" id="CHEBI:16708"/>
        <dbReference type="ChEBI" id="CHEBI:17499"/>
        <dbReference type="ChEBI" id="CHEBI:17660"/>
        <dbReference type="EC" id="1.5.99.12"/>
    </reaction>
</comment>
<dbReference type="FunFam" id="3.40.462.10:FF:000001">
    <property type="entry name" value="Cytokinin dehydrogenase 2"/>
    <property type="match status" value="1"/>
</dbReference>
<evidence type="ECO:0000256" key="7">
    <source>
        <dbReference type="ARBA" id="ARBA00022640"/>
    </source>
</evidence>
<evidence type="ECO:0000256" key="11">
    <source>
        <dbReference type="ARBA" id="ARBA00022884"/>
    </source>
</evidence>
<feature type="region of interest" description="Disordered" evidence="18">
    <location>
        <begin position="35"/>
        <end position="60"/>
    </location>
</feature>
<dbReference type="InterPro" id="IPR016169">
    <property type="entry name" value="FAD-bd_PCMH_sub2"/>
</dbReference>
<evidence type="ECO:0000259" key="19">
    <source>
        <dbReference type="PROSITE" id="PS51295"/>
    </source>
</evidence>
<feature type="domain" description="CRM" evidence="19">
    <location>
        <begin position="594"/>
        <end position="690"/>
    </location>
</feature>
<dbReference type="PANTHER" id="PTHR31846:SF7">
    <property type="entry name" value="CRS1 _ YHBY (CRM) DOMAIN-CONTAINING PROTEIN"/>
    <property type="match status" value="1"/>
</dbReference>
<evidence type="ECO:0000256" key="16">
    <source>
        <dbReference type="ARBA" id="ARBA00048224"/>
    </source>
</evidence>
<dbReference type="InterPro" id="IPR016164">
    <property type="entry name" value="FAD-linked_Oxase-like_C"/>
</dbReference>
<keyword evidence="8" id="KW-0507">mRNA processing</keyword>
<organism evidence="21 22">
    <name type="scientific">Cannabis sativa</name>
    <name type="common">Hemp</name>
    <name type="synonym">Marijuana</name>
    <dbReference type="NCBI Taxonomy" id="3483"/>
    <lineage>
        <taxon>Eukaryota</taxon>
        <taxon>Viridiplantae</taxon>
        <taxon>Streptophyta</taxon>
        <taxon>Embryophyta</taxon>
        <taxon>Tracheophyta</taxon>
        <taxon>Spermatophyta</taxon>
        <taxon>Magnoliopsida</taxon>
        <taxon>eudicotyledons</taxon>
        <taxon>Gunneridae</taxon>
        <taxon>Pentapetalae</taxon>
        <taxon>rosids</taxon>
        <taxon>fabids</taxon>
        <taxon>Rosales</taxon>
        <taxon>Cannabaceae</taxon>
        <taxon>Cannabis</taxon>
    </lineage>
</organism>
<comment type="subcellular location">
    <subcellularLocation>
        <location evidence="2">Plastid</location>
        <location evidence="2">Chloroplast</location>
    </subcellularLocation>
</comment>
<comment type="similarity">
    <text evidence="3">Belongs to the oxygen-dependent FAD-linked oxidoreductase family.</text>
</comment>
<dbReference type="SUPFAM" id="SSF75471">
    <property type="entry name" value="YhbY-like"/>
    <property type="match status" value="3"/>
</dbReference>
<reference evidence="21" key="1">
    <citation type="submission" date="2018-11" db="EMBL/GenBank/DDBJ databases">
        <authorList>
            <person name="Grassa J C."/>
        </authorList>
    </citation>
    <scope>NUCLEOTIDE SEQUENCE [LARGE SCALE GENOMIC DNA]</scope>
</reference>
<evidence type="ECO:0000256" key="9">
    <source>
        <dbReference type="ARBA" id="ARBA00022737"/>
    </source>
</evidence>
<evidence type="ECO:0000256" key="10">
    <source>
        <dbReference type="ARBA" id="ARBA00022827"/>
    </source>
</evidence>
<dbReference type="Pfam" id="PF09265">
    <property type="entry name" value="Cytokin-bind"/>
    <property type="match status" value="1"/>
</dbReference>
<reference evidence="21" key="2">
    <citation type="submission" date="2021-03" db="UniProtKB">
        <authorList>
            <consortium name="EnsemblPlants"/>
        </authorList>
    </citation>
    <scope>IDENTIFICATION</scope>
</reference>
<dbReference type="InterPro" id="IPR006094">
    <property type="entry name" value="Oxid_FAD_bind_N"/>
</dbReference>
<dbReference type="GO" id="GO:1990904">
    <property type="term" value="C:ribonucleoprotein complex"/>
    <property type="evidence" value="ECO:0007669"/>
    <property type="project" value="UniProtKB-KW"/>
</dbReference>
<keyword evidence="12" id="KW-0809">Transit peptide</keyword>
<dbReference type="GO" id="GO:0009690">
    <property type="term" value="P:cytokinin metabolic process"/>
    <property type="evidence" value="ECO:0007669"/>
    <property type="project" value="InterPro"/>
</dbReference>
<feature type="compositionally biased region" description="Polar residues" evidence="18">
    <location>
        <begin position="49"/>
        <end position="60"/>
    </location>
</feature>
<evidence type="ECO:0000256" key="12">
    <source>
        <dbReference type="ARBA" id="ARBA00022946"/>
    </source>
</evidence>
<dbReference type="GO" id="GO:0019139">
    <property type="term" value="F:cytokinin dehydrogenase activity"/>
    <property type="evidence" value="ECO:0007669"/>
    <property type="project" value="UniProtKB-EC"/>
</dbReference>
<dbReference type="GO" id="GO:0003729">
    <property type="term" value="F:mRNA binding"/>
    <property type="evidence" value="ECO:0007669"/>
    <property type="project" value="InterPro"/>
</dbReference>
<dbReference type="InterPro" id="IPR016170">
    <property type="entry name" value="Cytok_DH_C_sf"/>
</dbReference>
<dbReference type="InterPro" id="IPR045278">
    <property type="entry name" value="CRS1/CFM2/CFM3"/>
</dbReference>
<dbReference type="PROSITE" id="PS51295">
    <property type="entry name" value="CRM"/>
    <property type="match status" value="3"/>
</dbReference>